<dbReference type="InterPro" id="IPR035959">
    <property type="entry name" value="RutC-like_sf"/>
</dbReference>
<keyword evidence="2" id="KW-1185">Reference proteome</keyword>
<dbReference type="InterPro" id="IPR006175">
    <property type="entry name" value="YjgF/YER057c/UK114"/>
</dbReference>
<sequence length="111" mass="11798">MALPLSKLRRVGDTVYLSGELGFAADGSLPEGIAAQTEQTLKNIAATLAGEGLALSDVVSATVYLTDRSDFAAFNEVYRKHFAEPFPARTTLEAPLMIDAKIEITVIAARG</sequence>
<protein>
    <submittedName>
        <fullName evidence="1">Reactive intermediate/imine deaminase</fullName>
    </submittedName>
</protein>
<organism evidence="1 2">
    <name type="scientific">Tistlia consotensis USBA 355</name>
    <dbReference type="NCBI Taxonomy" id="560819"/>
    <lineage>
        <taxon>Bacteria</taxon>
        <taxon>Pseudomonadati</taxon>
        <taxon>Pseudomonadota</taxon>
        <taxon>Alphaproteobacteria</taxon>
        <taxon>Rhodospirillales</taxon>
        <taxon>Rhodovibrionaceae</taxon>
        <taxon>Tistlia</taxon>
    </lineage>
</organism>
<evidence type="ECO:0000313" key="1">
    <source>
        <dbReference type="EMBL" id="SMF64154.1"/>
    </source>
</evidence>
<dbReference type="AlphaFoldDB" id="A0A1Y6CH58"/>
<name>A0A1Y6CH58_9PROT</name>
<dbReference type="EMBL" id="FWZX01000025">
    <property type="protein sequence ID" value="SMF64154.1"/>
    <property type="molecule type" value="Genomic_DNA"/>
</dbReference>
<dbReference type="Proteomes" id="UP000192917">
    <property type="component" value="Unassembled WGS sequence"/>
</dbReference>
<evidence type="ECO:0000313" key="2">
    <source>
        <dbReference type="Proteomes" id="UP000192917"/>
    </source>
</evidence>
<proteinExistence type="predicted"/>
<dbReference type="PANTHER" id="PTHR11803">
    <property type="entry name" value="2-IMINOBUTANOATE/2-IMINOPROPANOATE DEAMINASE RIDA"/>
    <property type="match status" value="1"/>
</dbReference>
<accession>A0A1Y6CH58</accession>
<dbReference type="Pfam" id="PF01042">
    <property type="entry name" value="Ribonuc_L-PSP"/>
    <property type="match status" value="1"/>
</dbReference>
<dbReference type="Gene3D" id="3.30.1330.40">
    <property type="entry name" value="RutC-like"/>
    <property type="match status" value="1"/>
</dbReference>
<dbReference type="GO" id="GO:0005829">
    <property type="term" value="C:cytosol"/>
    <property type="evidence" value="ECO:0007669"/>
    <property type="project" value="TreeGrafter"/>
</dbReference>
<dbReference type="PANTHER" id="PTHR11803:SF39">
    <property type="entry name" value="2-IMINOBUTANOATE_2-IMINOPROPANOATE DEAMINASE"/>
    <property type="match status" value="1"/>
</dbReference>
<dbReference type="CDD" id="cd00448">
    <property type="entry name" value="YjgF_YER057c_UK114_family"/>
    <property type="match status" value="1"/>
</dbReference>
<reference evidence="1 2" key="1">
    <citation type="submission" date="2017-04" db="EMBL/GenBank/DDBJ databases">
        <authorList>
            <person name="Afonso C.L."/>
            <person name="Miller P.J."/>
            <person name="Scott M.A."/>
            <person name="Spackman E."/>
            <person name="Goraichik I."/>
            <person name="Dimitrov K.M."/>
            <person name="Suarez D.L."/>
            <person name="Swayne D.E."/>
        </authorList>
    </citation>
    <scope>NUCLEOTIDE SEQUENCE [LARGE SCALE GENOMIC DNA]</scope>
    <source>
        <strain evidence="1 2">USBA 355</strain>
    </source>
</reference>
<dbReference type="RefSeq" id="WP_085125194.1">
    <property type="nucleotide sequence ID" value="NZ_FWZX01000025.1"/>
</dbReference>
<dbReference type="GO" id="GO:0019239">
    <property type="term" value="F:deaminase activity"/>
    <property type="evidence" value="ECO:0007669"/>
    <property type="project" value="TreeGrafter"/>
</dbReference>
<dbReference type="STRING" id="560819.SAMN05428998_12536"/>
<gene>
    <name evidence="1" type="ORF">SAMN05428998_12536</name>
</gene>
<dbReference type="SUPFAM" id="SSF55298">
    <property type="entry name" value="YjgF-like"/>
    <property type="match status" value="1"/>
</dbReference>